<dbReference type="PROSITE" id="PS50011">
    <property type="entry name" value="PROTEIN_KINASE_DOM"/>
    <property type="match status" value="1"/>
</dbReference>
<dbReference type="InterPro" id="IPR001245">
    <property type="entry name" value="Ser-Thr/Tyr_kinase_cat_dom"/>
</dbReference>
<dbReference type="OrthoDB" id="346907at2759"/>
<organism evidence="6 7">
    <name type="scientific">Adineta ricciae</name>
    <name type="common">Rotifer</name>
    <dbReference type="NCBI Taxonomy" id="249248"/>
    <lineage>
        <taxon>Eukaryota</taxon>
        <taxon>Metazoa</taxon>
        <taxon>Spiralia</taxon>
        <taxon>Gnathifera</taxon>
        <taxon>Rotifera</taxon>
        <taxon>Eurotatoria</taxon>
        <taxon>Bdelloidea</taxon>
        <taxon>Adinetida</taxon>
        <taxon>Adinetidae</taxon>
        <taxon>Adineta</taxon>
    </lineage>
</organism>
<dbReference type="PANTHER" id="PTHR24418">
    <property type="entry name" value="TYROSINE-PROTEIN KINASE"/>
    <property type="match status" value="1"/>
</dbReference>
<gene>
    <name evidence="6" type="ORF">EDS130_LOCUS7897</name>
</gene>
<feature type="binding site" evidence="4">
    <location>
        <position position="275"/>
    </location>
    <ligand>
        <name>Mg(2+)</name>
        <dbReference type="ChEBI" id="CHEBI:18420"/>
    </ligand>
</feature>
<dbReference type="InterPro" id="IPR000719">
    <property type="entry name" value="Prot_kinase_dom"/>
</dbReference>
<dbReference type="GO" id="GO:0046872">
    <property type="term" value="F:metal ion binding"/>
    <property type="evidence" value="ECO:0007669"/>
    <property type="project" value="UniProtKB-KW"/>
</dbReference>
<accession>A0A813X3P5</accession>
<keyword evidence="4" id="KW-0479">Metal-binding</keyword>
<feature type="active site" description="Proton acceptor" evidence="3">
    <location>
        <position position="270"/>
    </location>
</feature>
<dbReference type="GO" id="GO:0004672">
    <property type="term" value="F:protein kinase activity"/>
    <property type="evidence" value="ECO:0007669"/>
    <property type="project" value="InterPro"/>
</dbReference>
<dbReference type="Gene3D" id="1.10.510.10">
    <property type="entry name" value="Transferase(Phosphotransferase) domain 1"/>
    <property type="match status" value="1"/>
</dbReference>
<evidence type="ECO:0000313" key="7">
    <source>
        <dbReference type="Proteomes" id="UP000663852"/>
    </source>
</evidence>
<dbReference type="EMBL" id="CAJNOJ010000024">
    <property type="protein sequence ID" value="CAF0862746.1"/>
    <property type="molecule type" value="Genomic_DNA"/>
</dbReference>
<protein>
    <recommendedName>
        <fullName evidence="5">Protein kinase domain-containing protein</fullName>
    </recommendedName>
</protein>
<name>A0A813X3P5_ADIRI</name>
<evidence type="ECO:0000256" key="1">
    <source>
        <dbReference type="ARBA" id="ARBA00022741"/>
    </source>
</evidence>
<evidence type="ECO:0000259" key="5">
    <source>
        <dbReference type="PROSITE" id="PS50011"/>
    </source>
</evidence>
<evidence type="ECO:0000313" key="6">
    <source>
        <dbReference type="EMBL" id="CAF0862746.1"/>
    </source>
</evidence>
<feature type="domain" description="Protein kinase" evidence="5">
    <location>
        <begin position="144"/>
        <end position="425"/>
    </location>
</feature>
<dbReference type="GO" id="GO:0005524">
    <property type="term" value="F:ATP binding"/>
    <property type="evidence" value="ECO:0007669"/>
    <property type="project" value="UniProtKB-KW"/>
</dbReference>
<keyword evidence="1" id="KW-0547">Nucleotide-binding</keyword>
<dbReference type="SUPFAM" id="SSF56112">
    <property type="entry name" value="Protein kinase-like (PK-like)"/>
    <property type="match status" value="1"/>
</dbReference>
<dbReference type="InterPro" id="IPR050198">
    <property type="entry name" value="Non-receptor_tyrosine_kinases"/>
</dbReference>
<dbReference type="Proteomes" id="UP000663852">
    <property type="component" value="Unassembled WGS sequence"/>
</dbReference>
<keyword evidence="4" id="KW-0460">Magnesium</keyword>
<reference evidence="6" key="1">
    <citation type="submission" date="2021-02" db="EMBL/GenBank/DDBJ databases">
        <authorList>
            <person name="Nowell W R."/>
        </authorList>
    </citation>
    <scope>NUCLEOTIDE SEQUENCE</scope>
</reference>
<dbReference type="InterPro" id="IPR008266">
    <property type="entry name" value="Tyr_kinase_AS"/>
</dbReference>
<dbReference type="Pfam" id="PF07714">
    <property type="entry name" value="PK_Tyr_Ser-Thr"/>
    <property type="match status" value="1"/>
</dbReference>
<dbReference type="AlphaFoldDB" id="A0A813X3P5"/>
<dbReference type="PROSITE" id="PS00109">
    <property type="entry name" value="PROTEIN_KINASE_TYR"/>
    <property type="match status" value="1"/>
</dbReference>
<evidence type="ECO:0000256" key="3">
    <source>
        <dbReference type="PIRSR" id="PIRSR000615-1"/>
    </source>
</evidence>
<proteinExistence type="predicted"/>
<evidence type="ECO:0000256" key="4">
    <source>
        <dbReference type="PIRSR" id="PIRSR000615-3"/>
    </source>
</evidence>
<comment type="caution">
    <text evidence="6">The sequence shown here is derived from an EMBL/GenBank/DDBJ whole genome shotgun (WGS) entry which is preliminary data.</text>
</comment>
<keyword evidence="2" id="KW-0067">ATP-binding</keyword>
<feature type="binding site" evidence="4">
    <location>
        <position position="288"/>
    </location>
    <ligand>
        <name>Mg(2+)</name>
        <dbReference type="ChEBI" id="CHEBI:18420"/>
    </ligand>
</feature>
<dbReference type="InterPro" id="IPR011009">
    <property type="entry name" value="Kinase-like_dom_sf"/>
</dbReference>
<sequence length="427" mass="49542">MYMTRIKRKDSIIFLHMPNRLTIQRVSPAYVARALASQSRGTYLLRYQTSNDEIISSIQLKKSTTTALSKDSYVVLSVRVDEAKYQCAVMNYRLSYTEADDSKLRSKLLKQYKCQVNLREKVTKLTNELILPKENENWTLDPKEITGLDFTEGHFGGRHHAGASRGFWKKSRQESVNIFVKRMKKKNEHFQNELNVLKDLCFFSITTLYGHYTDNTYDYLVFADNGNSLISLCPIIGSTVRSRMRRVVNIGFQIANAMMYLEKKQIVHRDLTASNVLVDSHGFIRIADFGHAIQKIDGHNYLVSSCAKDGRWNFQPRFLAPECITRRRGSSSDQNYGCFSSKSDVWSFGLLMVQLILDRPCVPYPNIANDEDVPRYIGVERKVHLQPPNCDFDLYCVLQQCWIYEPIRRISFCDLREKMMKLAYIFN</sequence>
<evidence type="ECO:0000256" key="2">
    <source>
        <dbReference type="ARBA" id="ARBA00022840"/>
    </source>
</evidence>